<dbReference type="Gene3D" id="3.90.320.10">
    <property type="match status" value="1"/>
</dbReference>
<accession>A0A6J5M575</accession>
<reference evidence="1" key="1">
    <citation type="submission" date="2020-04" db="EMBL/GenBank/DDBJ databases">
        <authorList>
            <person name="Chiriac C."/>
            <person name="Salcher M."/>
            <person name="Ghai R."/>
            <person name="Kavagutti S V."/>
        </authorList>
    </citation>
    <scope>NUCLEOTIDE SEQUENCE</scope>
</reference>
<gene>
    <name evidence="1" type="ORF">UFOVP422_41</name>
</gene>
<dbReference type="EMBL" id="LR796398">
    <property type="protein sequence ID" value="CAB4141888.1"/>
    <property type="molecule type" value="Genomic_DNA"/>
</dbReference>
<sequence length="272" mass="31052">MNSRWLFKLDEIPAPPPLFRYDASGQRYYAELTSSENVIWYPSVTTVIRATSPTPPGLLQWYAKHGMDGANKLRDDAAERGTEMHVLIADYLTGRGVDLDGRSEFQAKAIASFDAFAKEYQVEPLAIEILLHSKRNVFAGTADLVCRMNYKGRRVLALVDFKSGENFYRDHAVQLEMYAIAWNEHYGADYPIEYLFNWSPKDWRKAPTYNLKEQSNVSSAREVELRSELFRVSNDCKPKARLRVGGQVPNALVVSSFEPDDVVRQSWTNLVD</sequence>
<evidence type="ECO:0000313" key="1">
    <source>
        <dbReference type="EMBL" id="CAB4141888.1"/>
    </source>
</evidence>
<evidence type="ECO:0008006" key="2">
    <source>
        <dbReference type="Google" id="ProtNLM"/>
    </source>
</evidence>
<name>A0A6J5M575_9CAUD</name>
<protein>
    <recommendedName>
        <fullName evidence="2">PD-(D/E)XK nuclease superfamily</fullName>
    </recommendedName>
</protein>
<proteinExistence type="predicted"/>
<dbReference type="InterPro" id="IPR011604">
    <property type="entry name" value="PDDEXK-like_dom_sf"/>
</dbReference>
<organism evidence="1">
    <name type="scientific">uncultured Caudovirales phage</name>
    <dbReference type="NCBI Taxonomy" id="2100421"/>
    <lineage>
        <taxon>Viruses</taxon>
        <taxon>Duplodnaviria</taxon>
        <taxon>Heunggongvirae</taxon>
        <taxon>Uroviricota</taxon>
        <taxon>Caudoviricetes</taxon>
        <taxon>Peduoviridae</taxon>
        <taxon>Maltschvirus</taxon>
        <taxon>Maltschvirus maltsch</taxon>
    </lineage>
</organism>